<accession>A0ABU2L5Q5</accession>
<dbReference type="InterPro" id="IPR042070">
    <property type="entry name" value="PucR_C-HTH_sf"/>
</dbReference>
<dbReference type="InterPro" id="IPR058663">
    <property type="entry name" value="PucR-like_N"/>
</dbReference>
<sequence>MAQAEAGFVPNPWRELPPQLAGLLRPRLDSIEAELVDEVRRAVAVYRQPPDSPVGRDVVSTTRRALAQFVELIENPDRPQAEHAAFFRRLGRLEYENGRGTDLIQAAYRTGARVASRGYATAARAGAMPGDVAFSINDAVLAHISVLSDEAVRGYTEAMDESDGDVALARRSLARRLLEPAPGVAEETLELLAARARWEWPRTVACVLLPGAPEVPSGAVTGGDAGILVARRGTALCLIVPDPERTDRAQALRQRLRGRTGVLGPAVPPEDARISLQCARLALRLVAASPRGGPLGLVDAAERLADVHLLGAAPIGELLADRALRPLRGLTPGKAARLAETLEALLSSWRRTAPEVAEALGIHPHTARYRIRQLEELFGERMSDPGFRFEAMLALRTRALGAQPPG</sequence>
<dbReference type="EMBL" id="JAVREN010000008">
    <property type="protein sequence ID" value="MDT0306895.1"/>
    <property type="molecule type" value="Genomic_DNA"/>
</dbReference>
<dbReference type="PANTHER" id="PTHR33744">
    <property type="entry name" value="CARBOHYDRATE DIACID REGULATOR"/>
    <property type="match status" value="1"/>
</dbReference>
<evidence type="ECO:0000313" key="3">
    <source>
        <dbReference type="EMBL" id="MDT0306895.1"/>
    </source>
</evidence>
<dbReference type="PANTHER" id="PTHR33744:SF1">
    <property type="entry name" value="DNA-BINDING TRANSCRIPTIONAL ACTIVATOR ADER"/>
    <property type="match status" value="1"/>
</dbReference>
<protein>
    <submittedName>
        <fullName evidence="3">Helix-turn-helix domain-containing protein</fullName>
    </submittedName>
</protein>
<dbReference type="Pfam" id="PF25906">
    <property type="entry name" value="PucR-like_N"/>
    <property type="match status" value="1"/>
</dbReference>
<feature type="domain" description="PucR-like N-terminal" evidence="2">
    <location>
        <begin position="13"/>
        <end position="177"/>
    </location>
</feature>
<name>A0ABU2L5Q5_9ACTN</name>
<dbReference type="InterPro" id="IPR051448">
    <property type="entry name" value="CdaR-like_regulators"/>
</dbReference>
<keyword evidence="4" id="KW-1185">Reference proteome</keyword>
<organism evidence="3 4">
    <name type="scientific">Streptomyces boetiae</name>
    <dbReference type="NCBI Taxonomy" id="3075541"/>
    <lineage>
        <taxon>Bacteria</taxon>
        <taxon>Bacillati</taxon>
        <taxon>Actinomycetota</taxon>
        <taxon>Actinomycetes</taxon>
        <taxon>Kitasatosporales</taxon>
        <taxon>Streptomycetaceae</taxon>
        <taxon>Streptomyces</taxon>
    </lineage>
</organism>
<dbReference type="Proteomes" id="UP001183388">
    <property type="component" value="Unassembled WGS sequence"/>
</dbReference>
<evidence type="ECO:0000259" key="2">
    <source>
        <dbReference type="Pfam" id="PF25906"/>
    </source>
</evidence>
<dbReference type="InterPro" id="IPR025736">
    <property type="entry name" value="PucR_C-HTH_dom"/>
</dbReference>
<reference evidence="4" key="1">
    <citation type="submission" date="2023-07" db="EMBL/GenBank/DDBJ databases">
        <title>30 novel species of actinomycetes from the DSMZ collection.</title>
        <authorList>
            <person name="Nouioui I."/>
        </authorList>
    </citation>
    <scope>NUCLEOTIDE SEQUENCE [LARGE SCALE GENOMIC DNA]</scope>
    <source>
        <strain evidence="4">DSM 44917</strain>
    </source>
</reference>
<evidence type="ECO:0000313" key="4">
    <source>
        <dbReference type="Proteomes" id="UP001183388"/>
    </source>
</evidence>
<dbReference type="Pfam" id="PF13556">
    <property type="entry name" value="HTH_30"/>
    <property type="match status" value="1"/>
</dbReference>
<feature type="domain" description="PucR C-terminal helix-turn-helix" evidence="1">
    <location>
        <begin position="338"/>
        <end position="396"/>
    </location>
</feature>
<comment type="caution">
    <text evidence="3">The sequence shown here is derived from an EMBL/GenBank/DDBJ whole genome shotgun (WGS) entry which is preliminary data.</text>
</comment>
<evidence type="ECO:0000259" key="1">
    <source>
        <dbReference type="Pfam" id="PF13556"/>
    </source>
</evidence>
<proteinExistence type="predicted"/>
<gene>
    <name evidence="3" type="ORF">RM780_07950</name>
</gene>
<dbReference type="Gene3D" id="1.10.10.2840">
    <property type="entry name" value="PucR C-terminal helix-turn-helix domain"/>
    <property type="match status" value="1"/>
</dbReference>
<dbReference type="RefSeq" id="WP_311629837.1">
    <property type="nucleotide sequence ID" value="NZ_JAVREN010000008.1"/>
</dbReference>